<evidence type="ECO:0000313" key="2">
    <source>
        <dbReference type="EMBL" id="OJA19388.1"/>
    </source>
</evidence>
<protein>
    <submittedName>
        <fullName evidence="2">Uncharacterized protein</fullName>
    </submittedName>
</protein>
<proteinExistence type="predicted"/>
<gene>
    <name evidence="2" type="ORF">AZE42_12596</name>
</gene>
<organism evidence="2 3">
    <name type="scientific">Rhizopogon vesiculosus</name>
    <dbReference type="NCBI Taxonomy" id="180088"/>
    <lineage>
        <taxon>Eukaryota</taxon>
        <taxon>Fungi</taxon>
        <taxon>Dikarya</taxon>
        <taxon>Basidiomycota</taxon>
        <taxon>Agaricomycotina</taxon>
        <taxon>Agaricomycetes</taxon>
        <taxon>Agaricomycetidae</taxon>
        <taxon>Boletales</taxon>
        <taxon>Suillineae</taxon>
        <taxon>Rhizopogonaceae</taxon>
        <taxon>Rhizopogon</taxon>
    </lineage>
</organism>
<comment type="caution">
    <text evidence="2">The sequence shown here is derived from an EMBL/GenBank/DDBJ whole genome shotgun (WGS) entry which is preliminary data.</text>
</comment>
<evidence type="ECO:0000256" key="1">
    <source>
        <dbReference type="SAM" id="SignalP"/>
    </source>
</evidence>
<sequence>MIFLPLNVIFLVIAVSILNHDALRVSARPVTEALSNTAQARRYPEHVPPMGSDTLNPRTLSHPDTIAVDPLEEMMIHCGLENLMDMMKVQVS</sequence>
<keyword evidence="1" id="KW-0732">Signal</keyword>
<evidence type="ECO:0000313" key="3">
    <source>
        <dbReference type="Proteomes" id="UP000183567"/>
    </source>
</evidence>
<dbReference type="EMBL" id="LVVM01001073">
    <property type="protein sequence ID" value="OJA19388.1"/>
    <property type="molecule type" value="Genomic_DNA"/>
</dbReference>
<accession>A0A1J8R652</accession>
<reference evidence="2 3" key="1">
    <citation type="submission" date="2016-03" db="EMBL/GenBank/DDBJ databases">
        <title>Comparative genomics of the ectomycorrhizal sister species Rhizopogon vinicolor and Rhizopogon vesiculosus (Basidiomycota: Boletales) reveals a divergence of the mating type B locus.</title>
        <authorList>
            <person name="Mujic A.B."/>
            <person name="Kuo A."/>
            <person name="Tritt A."/>
            <person name="Lipzen A."/>
            <person name="Chen C."/>
            <person name="Johnson J."/>
            <person name="Sharma A."/>
            <person name="Barry K."/>
            <person name="Grigoriev I.V."/>
            <person name="Spatafora J.W."/>
        </authorList>
    </citation>
    <scope>NUCLEOTIDE SEQUENCE [LARGE SCALE GENOMIC DNA]</scope>
    <source>
        <strain evidence="2 3">AM-OR11-056</strain>
    </source>
</reference>
<keyword evidence="3" id="KW-1185">Reference proteome</keyword>
<dbReference type="OrthoDB" id="2633308at2759"/>
<feature type="chain" id="PRO_5013380776" evidence="1">
    <location>
        <begin position="28"/>
        <end position="92"/>
    </location>
</feature>
<dbReference type="Proteomes" id="UP000183567">
    <property type="component" value="Unassembled WGS sequence"/>
</dbReference>
<name>A0A1J8R652_9AGAM</name>
<dbReference type="AlphaFoldDB" id="A0A1J8R652"/>
<feature type="signal peptide" evidence="1">
    <location>
        <begin position="1"/>
        <end position="27"/>
    </location>
</feature>